<dbReference type="InterPro" id="IPR036390">
    <property type="entry name" value="WH_DNA-bd_sf"/>
</dbReference>
<proteinExistence type="predicted"/>
<dbReference type="InterPro" id="IPR037171">
    <property type="entry name" value="NagB/RpiA_transferase-like"/>
</dbReference>
<dbReference type="PANTHER" id="PTHR30363">
    <property type="entry name" value="HTH-TYPE TRANSCRIPTIONAL REGULATOR SRLR-RELATED"/>
    <property type="match status" value="1"/>
</dbReference>
<dbReference type="InterPro" id="IPR036388">
    <property type="entry name" value="WH-like_DNA-bd_sf"/>
</dbReference>
<dbReference type="Gene3D" id="1.10.10.10">
    <property type="entry name" value="Winged helix-like DNA-binding domain superfamily/Winged helix DNA-binding domain"/>
    <property type="match status" value="1"/>
</dbReference>
<dbReference type="SUPFAM" id="SSF100950">
    <property type="entry name" value="NagB/RpiA/CoA transferase-like"/>
    <property type="match status" value="1"/>
</dbReference>
<dbReference type="SMART" id="SM00420">
    <property type="entry name" value="HTH_DEOR"/>
    <property type="match status" value="1"/>
</dbReference>
<dbReference type="PANTHER" id="PTHR30363:SF44">
    <property type="entry name" value="AGA OPERON TRANSCRIPTIONAL REPRESSOR-RELATED"/>
    <property type="match status" value="1"/>
</dbReference>
<reference evidence="4 5" key="1">
    <citation type="journal article" date="2019" name="Nat. Med.">
        <title>A library of human gut bacterial isolates paired with longitudinal multiomics data enables mechanistic microbiome research.</title>
        <authorList>
            <person name="Poyet M."/>
            <person name="Groussin M."/>
            <person name="Gibbons S.M."/>
            <person name="Avila-Pacheco J."/>
            <person name="Jiang X."/>
            <person name="Kearney S.M."/>
            <person name="Perrotta A.R."/>
            <person name="Berdy B."/>
            <person name="Zhao S."/>
            <person name="Lieberman T.D."/>
            <person name="Swanson P.K."/>
            <person name="Smith M."/>
            <person name="Roesemann S."/>
            <person name="Alexander J.E."/>
            <person name="Rich S.A."/>
            <person name="Livny J."/>
            <person name="Vlamakis H."/>
            <person name="Clish C."/>
            <person name="Bullock K."/>
            <person name="Deik A."/>
            <person name="Scott J."/>
            <person name="Pierce K.A."/>
            <person name="Xavier R.J."/>
            <person name="Alm E.J."/>
        </authorList>
    </citation>
    <scope>NUCLEOTIDE SEQUENCE [LARGE SCALE GENOMIC DNA]</scope>
    <source>
        <strain evidence="4 5">BIOML-A10</strain>
    </source>
</reference>
<dbReference type="InterPro" id="IPR001034">
    <property type="entry name" value="DeoR_HTH"/>
</dbReference>
<name>A0A6L8RJE7_9ACTN</name>
<gene>
    <name evidence="4" type="ORF">GT635_05420</name>
</gene>
<evidence type="ECO:0000256" key="1">
    <source>
        <dbReference type="ARBA" id="ARBA00023015"/>
    </source>
</evidence>
<accession>A0A6L8RJE7</accession>
<protein>
    <submittedName>
        <fullName evidence="4">DeoR family transcriptional regulator</fullName>
    </submittedName>
</protein>
<dbReference type="InterPro" id="IPR014036">
    <property type="entry name" value="DeoR-like_C"/>
</dbReference>
<dbReference type="AlphaFoldDB" id="A0A6L8RJE7"/>
<dbReference type="EMBL" id="WWTB01000009">
    <property type="protein sequence ID" value="MZJ85898.1"/>
    <property type="molecule type" value="Genomic_DNA"/>
</dbReference>
<evidence type="ECO:0000313" key="5">
    <source>
        <dbReference type="Proteomes" id="UP000481598"/>
    </source>
</evidence>
<organism evidence="4 5">
    <name type="scientific">Collinsella aerofaciens</name>
    <dbReference type="NCBI Taxonomy" id="74426"/>
    <lineage>
        <taxon>Bacteria</taxon>
        <taxon>Bacillati</taxon>
        <taxon>Actinomycetota</taxon>
        <taxon>Coriobacteriia</taxon>
        <taxon>Coriobacteriales</taxon>
        <taxon>Coriobacteriaceae</taxon>
        <taxon>Collinsella</taxon>
    </lineage>
</organism>
<evidence type="ECO:0000313" key="4">
    <source>
        <dbReference type="EMBL" id="MZJ85898.1"/>
    </source>
</evidence>
<dbReference type="SUPFAM" id="SSF46785">
    <property type="entry name" value="Winged helix' DNA-binding domain"/>
    <property type="match status" value="1"/>
</dbReference>
<keyword evidence="2" id="KW-0804">Transcription</keyword>
<dbReference type="PROSITE" id="PS51000">
    <property type="entry name" value="HTH_DEOR_2"/>
    <property type="match status" value="1"/>
</dbReference>
<sequence>MASTSDLSPAERQRFIMNWLAEKPNISVSDIVRRFSVSEVTARHDLISLESEGKLRRVRGGAVSLSRSNAISYPEERINVQVEAKEAIAATAATLVDDGDVLVIDIGTTGFYFAKALMDKREITIITGDLAIANYASFNLPNASVVLLGGSVRKGHLYLAGALTLDCMSKLHADKAFVSADGFHPDHGFTVEHDFSAMIKHMYLTNSNQGYMMVDQGKFNKTSFYQSAQIDDLDGIIVDGDDEGIMTAAIESSRSHPKLYIAK</sequence>
<dbReference type="InterPro" id="IPR050313">
    <property type="entry name" value="Carb_Metab_HTH_regulators"/>
</dbReference>
<dbReference type="RefSeq" id="WP_158548938.1">
    <property type="nucleotide sequence ID" value="NZ_CABJDK010000009.1"/>
</dbReference>
<evidence type="ECO:0000259" key="3">
    <source>
        <dbReference type="PROSITE" id="PS51000"/>
    </source>
</evidence>
<keyword evidence="1" id="KW-0805">Transcription regulation</keyword>
<feature type="domain" description="HTH deoR-type" evidence="3">
    <location>
        <begin position="9"/>
        <end position="64"/>
    </location>
</feature>
<dbReference type="Pfam" id="PF00455">
    <property type="entry name" value="DeoRC"/>
    <property type="match status" value="1"/>
</dbReference>
<dbReference type="Pfam" id="PF08220">
    <property type="entry name" value="HTH_DeoR"/>
    <property type="match status" value="1"/>
</dbReference>
<comment type="caution">
    <text evidence="4">The sequence shown here is derived from an EMBL/GenBank/DDBJ whole genome shotgun (WGS) entry which is preliminary data.</text>
</comment>
<dbReference type="GO" id="GO:0003700">
    <property type="term" value="F:DNA-binding transcription factor activity"/>
    <property type="evidence" value="ECO:0007669"/>
    <property type="project" value="InterPro"/>
</dbReference>
<evidence type="ECO:0000256" key="2">
    <source>
        <dbReference type="ARBA" id="ARBA00023163"/>
    </source>
</evidence>
<dbReference type="Gene3D" id="3.40.50.1360">
    <property type="match status" value="1"/>
</dbReference>
<dbReference type="Proteomes" id="UP000481598">
    <property type="component" value="Unassembled WGS sequence"/>
</dbReference>
<dbReference type="SMART" id="SM01134">
    <property type="entry name" value="DeoRC"/>
    <property type="match status" value="1"/>
</dbReference>